<evidence type="ECO:0000313" key="1">
    <source>
        <dbReference type="EMBL" id="OXU26307.1"/>
    </source>
</evidence>
<dbReference type="Proteomes" id="UP000215335">
    <property type="component" value="Unassembled WGS sequence"/>
</dbReference>
<protein>
    <submittedName>
        <fullName evidence="1">Uncharacterized protein</fullName>
    </submittedName>
</protein>
<dbReference type="AlphaFoldDB" id="A0A232F7P1"/>
<organism evidence="1 2">
    <name type="scientific">Trichomalopsis sarcophagae</name>
    <dbReference type="NCBI Taxonomy" id="543379"/>
    <lineage>
        <taxon>Eukaryota</taxon>
        <taxon>Metazoa</taxon>
        <taxon>Ecdysozoa</taxon>
        <taxon>Arthropoda</taxon>
        <taxon>Hexapoda</taxon>
        <taxon>Insecta</taxon>
        <taxon>Pterygota</taxon>
        <taxon>Neoptera</taxon>
        <taxon>Endopterygota</taxon>
        <taxon>Hymenoptera</taxon>
        <taxon>Apocrita</taxon>
        <taxon>Proctotrupomorpha</taxon>
        <taxon>Chalcidoidea</taxon>
        <taxon>Pteromalidae</taxon>
        <taxon>Pteromalinae</taxon>
        <taxon>Trichomalopsis</taxon>
    </lineage>
</organism>
<name>A0A232F7P1_9HYME</name>
<gene>
    <name evidence="1" type="ORF">TSAR_012447</name>
</gene>
<proteinExistence type="predicted"/>
<dbReference type="EMBL" id="NNAY01000826">
    <property type="protein sequence ID" value="OXU26307.1"/>
    <property type="molecule type" value="Genomic_DNA"/>
</dbReference>
<comment type="caution">
    <text evidence="1">The sequence shown here is derived from an EMBL/GenBank/DDBJ whole genome shotgun (WGS) entry which is preliminary data.</text>
</comment>
<reference evidence="1 2" key="1">
    <citation type="journal article" date="2017" name="Curr. Biol.">
        <title>The Evolution of Venom by Co-option of Single-Copy Genes.</title>
        <authorList>
            <person name="Martinson E.O."/>
            <person name="Mrinalini"/>
            <person name="Kelkar Y.D."/>
            <person name="Chang C.H."/>
            <person name="Werren J.H."/>
        </authorList>
    </citation>
    <scope>NUCLEOTIDE SEQUENCE [LARGE SCALE GENOMIC DNA]</scope>
    <source>
        <strain evidence="1 2">Alberta</strain>
        <tissue evidence="1">Whole body</tissue>
    </source>
</reference>
<evidence type="ECO:0000313" key="2">
    <source>
        <dbReference type="Proteomes" id="UP000215335"/>
    </source>
</evidence>
<keyword evidence="2" id="KW-1185">Reference proteome</keyword>
<sequence>MTNKNGRQRNDKKSKDNIMEHEKLLNTTRSLVQSQIHRHLCVLIHFPGFITYKKDKTHSKGGGMIFLIRKNLAFIEKLRIDIPDDLVKLCDSNGSRLENVYNSSDLILHSHNTFTHLDSYGNLKFNIDLVLSSINICDKINIKICDDNWGSDDFSIFINVIVEKSIYVKSSFKLKLSIRTN</sequence>
<accession>A0A232F7P1</accession>